<accession>A0A1A3H153</accession>
<sequence>MAAVGGPSGVLAGIVGTKLFERRKDKSSGAKLDAEAAQIIAETAASLLVPVKAELAELRGRFDALEADNRVKTTRLDAAVRYIRELLAWITIHVPDKRPPSAPDDLGEVT</sequence>
<dbReference type="AlphaFoldDB" id="A0A1A3H153"/>
<reference evidence="1 2" key="1">
    <citation type="submission" date="2016-06" db="EMBL/GenBank/DDBJ databases">
        <authorList>
            <person name="Kjaerup R.B."/>
            <person name="Dalgaard T.S."/>
            <person name="Juul-Madsen H.R."/>
        </authorList>
    </citation>
    <scope>NUCLEOTIDE SEQUENCE [LARGE SCALE GENOMIC DNA]</scope>
    <source>
        <strain evidence="1 2">1127319.6</strain>
    </source>
</reference>
<organism evidence="1 2">
    <name type="scientific">Mycolicibacterium mucogenicum</name>
    <name type="common">Mycobacterium mucogenicum</name>
    <dbReference type="NCBI Taxonomy" id="56689"/>
    <lineage>
        <taxon>Bacteria</taxon>
        <taxon>Bacillati</taxon>
        <taxon>Actinomycetota</taxon>
        <taxon>Actinomycetes</taxon>
        <taxon>Mycobacteriales</taxon>
        <taxon>Mycobacteriaceae</taxon>
        <taxon>Mycolicibacterium</taxon>
    </lineage>
</organism>
<dbReference type="Proteomes" id="UP000093898">
    <property type="component" value="Unassembled WGS sequence"/>
</dbReference>
<proteinExistence type="predicted"/>
<evidence type="ECO:0000313" key="2">
    <source>
        <dbReference type="Proteomes" id="UP000093898"/>
    </source>
</evidence>
<comment type="caution">
    <text evidence="1">The sequence shown here is derived from an EMBL/GenBank/DDBJ whole genome shotgun (WGS) entry which is preliminary data.</text>
</comment>
<evidence type="ECO:0000313" key="1">
    <source>
        <dbReference type="EMBL" id="OBJ41339.1"/>
    </source>
</evidence>
<dbReference type="EMBL" id="LZLC01000134">
    <property type="protein sequence ID" value="OBJ41339.1"/>
    <property type="molecule type" value="Genomic_DNA"/>
</dbReference>
<name>A0A1A3H153_MYCMU</name>
<gene>
    <name evidence="1" type="ORF">A5630_23030</name>
</gene>
<protein>
    <submittedName>
        <fullName evidence="1">Uncharacterized protein</fullName>
    </submittedName>
</protein>